<comment type="catalytic activity">
    <reaction evidence="1">
        <text>ATP + protein L-histidine = ADP + protein N-phospho-L-histidine.</text>
        <dbReference type="EC" id="2.7.13.3"/>
    </reaction>
</comment>
<dbReference type="InterPro" id="IPR003661">
    <property type="entry name" value="HisK_dim/P_dom"/>
</dbReference>
<evidence type="ECO:0000313" key="10">
    <source>
        <dbReference type="EMBL" id="SMR77713.1"/>
    </source>
</evidence>
<accession>A0ABY1S3H2</accession>
<keyword evidence="8" id="KW-0812">Transmembrane</keyword>
<keyword evidence="6 10" id="KW-0418">Kinase</keyword>
<reference evidence="10 11" key="1">
    <citation type="submission" date="2017-05" db="EMBL/GenBank/DDBJ databases">
        <authorList>
            <person name="Varghese N."/>
            <person name="Submissions S."/>
        </authorList>
    </citation>
    <scope>NUCLEOTIDE SEQUENCE [LARGE SCALE GENOMIC DNA]</scope>
    <source>
        <strain evidence="10 11">CGMCC 1.7287</strain>
    </source>
</reference>
<evidence type="ECO:0000256" key="6">
    <source>
        <dbReference type="ARBA" id="ARBA00022777"/>
    </source>
</evidence>
<dbReference type="SMART" id="SM00388">
    <property type="entry name" value="HisKA"/>
    <property type="match status" value="1"/>
</dbReference>
<dbReference type="GO" id="GO:0016301">
    <property type="term" value="F:kinase activity"/>
    <property type="evidence" value="ECO:0007669"/>
    <property type="project" value="UniProtKB-KW"/>
</dbReference>
<dbReference type="Pfam" id="PF00512">
    <property type="entry name" value="HisKA"/>
    <property type="match status" value="1"/>
</dbReference>
<dbReference type="PANTHER" id="PTHR45436">
    <property type="entry name" value="SENSOR HISTIDINE KINASE YKOH"/>
    <property type="match status" value="1"/>
</dbReference>
<dbReference type="InterPro" id="IPR036097">
    <property type="entry name" value="HisK_dim/P_sf"/>
</dbReference>
<organism evidence="10 11">
    <name type="scientific">Marinobacterium sediminicola</name>
    <dbReference type="NCBI Taxonomy" id="518898"/>
    <lineage>
        <taxon>Bacteria</taxon>
        <taxon>Pseudomonadati</taxon>
        <taxon>Pseudomonadota</taxon>
        <taxon>Gammaproteobacteria</taxon>
        <taxon>Oceanospirillales</taxon>
        <taxon>Oceanospirillaceae</taxon>
        <taxon>Marinobacterium</taxon>
    </lineage>
</organism>
<sequence length="400" mass="44754">MTFSSRIILTVDFSTLVLTSLYWLVGWHYVEQIEDQQSEALQGFIGQRADLVVSGQLDAEVLQLIPGVELYRGNVLPVEGWQIPDAPGAYRVGQGGTVLVRVQPETGERYALYLPVLERLVAPEESEAVEALVVVGGVLLFTFGAMGLTLWLIWKQTVPVRQLMQAVVGVSPESPQLEPLERSDELGELSRQFAALLQRTQNFIQREQSFTRFASHELRTPLMTLRSSLGLLQEMGASDAEPMQQRALDRMAYALERMEKLTDSFLWLSREQKAEHGGVNRAELERLLQQQKILTPALGDQLVLSMEGDWFWPIHPFVLSVVLDNLVRNAQDHGQGAIEVRASGKGLSVRNQLPEKEGADDFDTDHFGYGLSIVEHLCTKAGARFQSETANGHFLAEIRF</sequence>
<evidence type="ECO:0000313" key="11">
    <source>
        <dbReference type="Proteomes" id="UP001159257"/>
    </source>
</evidence>
<keyword evidence="5" id="KW-0808">Transferase</keyword>
<feature type="transmembrane region" description="Helical" evidence="8">
    <location>
        <begin position="131"/>
        <end position="154"/>
    </location>
</feature>
<keyword evidence="8" id="KW-1133">Transmembrane helix</keyword>
<dbReference type="EC" id="2.7.13.3" evidence="3"/>
<dbReference type="SUPFAM" id="SSF47384">
    <property type="entry name" value="Homodimeric domain of signal transducing histidine kinase"/>
    <property type="match status" value="1"/>
</dbReference>
<evidence type="ECO:0000256" key="4">
    <source>
        <dbReference type="ARBA" id="ARBA00022553"/>
    </source>
</evidence>
<evidence type="ECO:0000256" key="3">
    <source>
        <dbReference type="ARBA" id="ARBA00012438"/>
    </source>
</evidence>
<evidence type="ECO:0000256" key="2">
    <source>
        <dbReference type="ARBA" id="ARBA00004370"/>
    </source>
</evidence>
<keyword evidence="7" id="KW-0902">Two-component regulatory system</keyword>
<evidence type="ECO:0000256" key="8">
    <source>
        <dbReference type="SAM" id="Phobius"/>
    </source>
</evidence>
<keyword evidence="11" id="KW-1185">Reference proteome</keyword>
<dbReference type="InterPro" id="IPR050428">
    <property type="entry name" value="TCS_sensor_his_kinase"/>
</dbReference>
<evidence type="ECO:0000256" key="1">
    <source>
        <dbReference type="ARBA" id="ARBA00000085"/>
    </source>
</evidence>
<comment type="subcellular location">
    <subcellularLocation>
        <location evidence="2">Membrane</location>
    </subcellularLocation>
</comment>
<keyword evidence="8" id="KW-0472">Membrane</keyword>
<proteinExistence type="predicted"/>
<keyword evidence="4" id="KW-0597">Phosphoprotein</keyword>
<feature type="domain" description="HAMP" evidence="9">
    <location>
        <begin position="154"/>
        <end position="205"/>
    </location>
</feature>
<dbReference type="PROSITE" id="PS50885">
    <property type="entry name" value="HAMP"/>
    <property type="match status" value="1"/>
</dbReference>
<dbReference type="EMBL" id="FXWV01000016">
    <property type="protein sequence ID" value="SMR77713.1"/>
    <property type="molecule type" value="Genomic_DNA"/>
</dbReference>
<comment type="caution">
    <text evidence="10">The sequence shown here is derived from an EMBL/GenBank/DDBJ whole genome shotgun (WGS) entry which is preliminary data.</text>
</comment>
<feature type="transmembrane region" description="Helical" evidence="8">
    <location>
        <begin position="7"/>
        <end position="25"/>
    </location>
</feature>
<dbReference type="Gene3D" id="1.10.287.130">
    <property type="match status" value="1"/>
</dbReference>
<dbReference type="SUPFAM" id="SSF55874">
    <property type="entry name" value="ATPase domain of HSP90 chaperone/DNA topoisomerase II/histidine kinase"/>
    <property type="match status" value="1"/>
</dbReference>
<evidence type="ECO:0000256" key="7">
    <source>
        <dbReference type="ARBA" id="ARBA00023012"/>
    </source>
</evidence>
<dbReference type="CDD" id="cd00082">
    <property type="entry name" value="HisKA"/>
    <property type="match status" value="1"/>
</dbReference>
<protein>
    <recommendedName>
        <fullName evidence="3">histidine kinase</fullName>
        <ecNumber evidence="3">2.7.13.3</ecNumber>
    </recommendedName>
</protein>
<dbReference type="RefSeq" id="WP_239039792.1">
    <property type="nucleotide sequence ID" value="NZ_BAAAEY010000001.1"/>
</dbReference>
<dbReference type="PANTHER" id="PTHR45436:SF5">
    <property type="entry name" value="SENSOR HISTIDINE KINASE TRCS"/>
    <property type="match status" value="1"/>
</dbReference>
<evidence type="ECO:0000256" key="5">
    <source>
        <dbReference type="ARBA" id="ARBA00022679"/>
    </source>
</evidence>
<gene>
    <name evidence="10" type="ORF">SAMN04487964_11647</name>
</gene>
<dbReference type="InterPro" id="IPR003660">
    <property type="entry name" value="HAMP_dom"/>
</dbReference>
<dbReference type="Proteomes" id="UP001159257">
    <property type="component" value="Unassembled WGS sequence"/>
</dbReference>
<evidence type="ECO:0000259" key="9">
    <source>
        <dbReference type="PROSITE" id="PS50885"/>
    </source>
</evidence>
<name>A0ABY1S3H2_9GAMM</name>
<dbReference type="InterPro" id="IPR036890">
    <property type="entry name" value="HATPase_C_sf"/>
</dbReference>